<dbReference type="SUPFAM" id="SSF54695">
    <property type="entry name" value="POZ domain"/>
    <property type="match status" value="1"/>
</dbReference>
<sequence>MAEKYRRRESTPGVGEISDMVTIQIPSGKKFQAPAQLLAHHSKYFRAALNSPMKEATALHFDLVEHAGDEALDLFCLWLYSRPLSLGTRRILHTRANTFRHCTDILIQAWRLGDYLQAIDFKNDILFALDTEVLRCAVDDHPFVKHSSQLEGLDTKSSLYRMLATMLGQVIFAQCSVDHIRKIFKAVDADARAAVTECIALYSAEQRLDESVNGVVGVVYGVKMEDFLEESE</sequence>
<gene>
    <name evidence="2" type="ORF">UCREL1_4132</name>
</gene>
<accession>M7TFW0</accession>
<protein>
    <recommendedName>
        <fullName evidence="1">BTB domain-containing protein</fullName>
    </recommendedName>
</protein>
<evidence type="ECO:0000313" key="3">
    <source>
        <dbReference type="Proteomes" id="UP000012174"/>
    </source>
</evidence>
<feature type="domain" description="BTB" evidence="1">
    <location>
        <begin position="19"/>
        <end position="88"/>
    </location>
</feature>
<dbReference type="STRING" id="1287681.M7TFW0"/>
<dbReference type="Gene3D" id="3.30.710.10">
    <property type="entry name" value="Potassium Channel Kv1.1, Chain A"/>
    <property type="match status" value="1"/>
</dbReference>
<dbReference type="PROSITE" id="PS50097">
    <property type="entry name" value="BTB"/>
    <property type="match status" value="1"/>
</dbReference>
<dbReference type="EMBL" id="KB706171">
    <property type="protein sequence ID" value="EMR68841.1"/>
    <property type="molecule type" value="Genomic_DNA"/>
</dbReference>
<organism evidence="2 3">
    <name type="scientific">Eutypa lata (strain UCR-EL1)</name>
    <name type="common">Grapevine dieback disease fungus</name>
    <name type="synonym">Eutypa armeniacae</name>
    <dbReference type="NCBI Taxonomy" id="1287681"/>
    <lineage>
        <taxon>Eukaryota</taxon>
        <taxon>Fungi</taxon>
        <taxon>Dikarya</taxon>
        <taxon>Ascomycota</taxon>
        <taxon>Pezizomycotina</taxon>
        <taxon>Sordariomycetes</taxon>
        <taxon>Xylariomycetidae</taxon>
        <taxon>Xylariales</taxon>
        <taxon>Diatrypaceae</taxon>
        <taxon>Eutypa</taxon>
    </lineage>
</organism>
<name>M7TFW0_EUTLA</name>
<dbReference type="Proteomes" id="UP000012174">
    <property type="component" value="Unassembled WGS sequence"/>
</dbReference>
<reference evidence="3" key="1">
    <citation type="journal article" date="2013" name="Genome Announc.">
        <title>Draft genome sequence of the grapevine dieback fungus Eutypa lata UCR-EL1.</title>
        <authorList>
            <person name="Blanco-Ulate B."/>
            <person name="Rolshausen P.E."/>
            <person name="Cantu D."/>
        </authorList>
    </citation>
    <scope>NUCLEOTIDE SEQUENCE [LARGE SCALE GENOMIC DNA]</scope>
    <source>
        <strain evidence="3">UCR-EL1</strain>
    </source>
</reference>
<proteinExistence type="predicted"/>
<dbReference type="OrthoDB" id="194443at2759"/>
<evidence type="ECO:0000259" key="1">
    <source>
        <dbReference type="PROSITE" id="PS50097"/>
    </source>
</evidence>
<evidence type="ECO:0000313" key="2">
    <source>
        <dbReference type="EMBL" id="EMR68841.1"/>
    </source>
</evidence>
<dbReference type="HOGENOM" id="CLU_1194899_0_0_1"/>
<keyword evidence="3" id="KW-1185">Reference proteome</keyword>
<dbReference type="AlphaFoldDB" id="M7TFW0"/>
<dbReference type="InterPro" id="IPR011333">
    <property type="entry name" value="SKP1/BTB/POZ_sf"/>
</dbReference>
<dbReference type="InterPro" id="IPR000210">
    <property type="entry name" value="BTB/POZ_dom"/>
</dbReference>
<dbReference type="KEGG" id="ela:UCREL1_4132"/>